<dbReference type="AlphaFoldDB" id="A0AAD8ACS2"/>
<feature type="compositionally biased region" description="Basic and acidic residues" evidence="1">
    <location>
        <begin position="102"/>
        <end position="112"/>
    </location>
</feature>
<keyword evidence="3" id="KW-1185">Reference proteome</keyword>
<evidence type="ECO:0000313" key="2">
    <source>
        <dbReference type="EMBL" id="KAJ9595967.1"/>
    </source>
</evidence>
<feature type="region of interest" description="Disordered" evidence="1">
    <location>
        <begin position="71"/>
        <end position="112"/>
    </location>
</feature>
<sequence>MDMVFNYLPDVFSYQSTRHYNYENNWLNDTTNRDSRVQYGSNNRPQAQGTVPKRVPRESCKDCPICQERQRRPLASYIRSKSRQDRKQDVLEEEEHEEDQEQQEKQEKPAPK</sequence>
<reference evidence="2" key="2">
    <citation type="submission" date="2023-05" db="EMBL/GenBank/DDBJ databases">
        <authorList>
            <person name="Fouks B."/>
        </authorList>
    </citation>
    <scope>NUCLEOTIDE SEQUENCE</scope>
    <source>
        <strain evidence="2">Stay&amp;Tobe</strain>
        <tissue evidence="2">Testes</tissue>
    </source>
</reference>
<accession>A0AAD8ACS2</accession>
<comment type="caution">
    <text evidence="2">The sequence shown here is derived from an EMBL/GenBank/DDBJ whole genome shotgun (WGS) entry which is preliminary data.</text>
</comment>
<organism evidence="2 3">
    <name type="scientific">Diploptera punctata</name>
    <name type="common">Pacific beetle cockroach</name>
    <dbReference type="NCBI Taxonomy" id="6984"/>
    <lineage>
        <taxon>Eukaryota</taxon>
        <taxon>Metazoa</taxon>
        <taxon>Ecdysozoa</taxon>
        <taxon>Arthropoda</taxon>
        <taxon>Hexapoda</taxon>
        <taxon>Insecta</taxon>
        <taxon>Pterygota</taxon>
        <taxon>Neoptera</taxon>
        <taxon>Polyneoptera</taxon>
        <taxon>Dictyoptera</taxon>
        <taxon>Blattodea</taxon>
        <taxon>Blaberoidea</taxon>
        <taxon>Blaberidae</taxon>
        <taxon>Diplopterinae</taxon>
        <taxon>Diploptera</taxon>
    </lineage>
</organism>
<evidence type="ECO:0000256" key="1">
    <source>
        <dbReference type="SAM" id="MobiDB-lite"/>
    </source>
</evidence>
<reference evidence="2" key="1">
    <citation type="journal article" date="2023" name="IScience">
        <title>Live-bearing cockroach genome reveals convergent evolutionary mechanisms linked to viviparity in insects and beyond.</title>
        <authorList>
            <person name="Fouks B."/>
            <person name="Harrison M.C."/>
            <person name="Mikhailova A.A."/>
            <person name="Marchal E."/>
            <person name="English S."/>
            <person name="Carruthers M."/>
            <person name="Jennings E.C."/>
            <person name="Chiamaka E.L."/>
            <person name="Frigard R.A."/>
            <person name="Pippel M."/>
            <person name="Attardo G.M."/>
            <person name="Benoit J.B."/>
            <person name="Bornberg-Bauer E."/>
            <person name="Tobe S.S."/>
        </authorList>
    </citation>
    <scope>NUCLEOTIDE SEQUENCE</scope>
    <source>
        <strain evidence="2">Stay&amp;Tobe</strain>
    </source>
</reference>
<proteinExistence type="predicted"/>
<feature type="compositionally biased region" description="Acidic residues" evidence="1">
    <location>
        <begin position="91"/>
        <end position="101"/>
    </location>
</feature>
<protein>
    <submittedName>
        <fullName evidence="2">Uncharacterized protein</fullName>
    </submittedName>
</protein>
<gene>
    <name evidence="2" type="ORF">L9F63_012860</name>
</gene>
<feature type="region of interest" description="Disordered" evidence="1">
    <location>
        <begin position="33"/>
        <end position="59"/>
    </location>
</feature>
<name>A0AAD8ACS2_DIPPU</name>
<evidence type="ECO:0000313" key="3">
    <source>
        <dbReference type="Proteomes" id="UP001233999"/>
    </source>
</evidence>
<dbReference type="Proteomes" id="UP001233999">
    <property type="component" value="Unassembled WGS sequence"/>
</dbReference>
<feature type="compositionally biased region" description="Polar residues" evidence="1">
    <location>
        <begin position="38"/>
        <end position="49"/>
    </location>
</feature>
<dbReference type="EMBL" id="JASPKZ010002301">
    <property type="protein sequence ID" value="KAJ9595967.1"/>
    <property type="molecule type" value="Genomic_DNA"/>
</dbReference>